<evidence type="ECO:0000313" key="1">
    <source>
        <dbReference type="EMBL" id="KXS13354.1"/>
    </source>
</evidence>
<gene>
    <name evidence="1" type="ORF">M427DRAFT_33954</name>
</gene>
<dbReference type="AlphaFoldDB" id="A0A139A9J8"/>
<dbReference type="OrthoDB" id="3359487at2759"/>
<reference evidence="1 2" key="1">
    <citation type="journal article" date="2015" name="Genome Biol. Evol.">
        <title>Phylogenomic analyses indicate that early fungi evolved digesting cell walls of algal ancestors of land plants.</title>
        <authorList>
            <person name="Chang Y."/>
            <person name="Wang S."/>
            <person name="Sekimoto S."/>
            <person name="Aerts A.L."/>
            <person name="Choi C."/>
            <person name="Clum A."/>
            <person name="LaButti K.M."/>
            <person name="Lindquist E.A."/>
            <person name="Yee Ngan C."/>
            <person name="Ohm R.A."/>
            <person name="Salamov A.A."/>
            <person name="Grigoriev I.V."/>
            <person name="Spatafora J.W."/>
            <person name="Berbee M.L."/>
        </authorList>
    </citation>
    <scope>NUCLEOTIDE SEQUENCE [LARGE SCALE GENOMIC DNA]</scope>
    <source>
        <strain evidence="1 2">JEL478</strain>
    </source>
</reference>
<name>A0A139A9J8_GONPJ</name>
<dbReference type="SUPFAM" id="SSF53098">
    <property type="entry name" value="Ribonuclease H-like"/>
    <property type="match status" value="1"/>
</dbReference>
<sequence length="257" mass="29562">MIHFYIPQEMARVEGVILELLKELVTLVETRWCSDYDTIVWALADHIKINKLTAKEKVLWRWKLTNADWEYLKHLKVLLMKVEAAKILTLYMVVPVFNLVMDRLEDADFTGALVTHQGNPAFLDNNLEMEFLGKGSTQGEMEQYLEEPQQGKDQDMLKYWRLWNDLLGHQWIARTIMGAPGSSAESEQIFSASKEDSTGSETAFTFRLEAEPLECARFVAEMTSKRRVKISSELVDAMAGKRTKIKIRWLSTGVKVV</sequence>
<accession>A0A139A9J8</accession>
<organism evidence="1 2">
    <name type="scientific">Gonapodya prolifera (strain JEL478)</name>
    <name type="common">Monoblepharis prolifera</name>
    <dbReference type="NCBI Taxonomy" id="1344416"/>
    <lineage>
        <taxon>Eukaryota</taxon>
        <taxon>Fungi</taxon>
        <taxon>Fungi incertae sedis</taxon>
        <taxon>Chytridiomycota</taxon>
        <taxon>Chytridiomycota incertae sedis</taxon>
        <taxon>Monoblepharidomycetes</taxon>
        <taxon>Monoblepharidales</taxon>
        <taxon>Gonapodyaceae</taxon>
        <taxon>Gonapodya</taxon>
    </lineage>
</organism>
<evidence type="ECO:0000313" key="2">
    <source>
        <dbReference type="Proteomes" id="UP000070544"/>
    </source>
</evidence>
<protein>
    <submittedName>
        <fullName evidence="1">Uncharacterized protein</fullName>
    </submittedName>
</protein>
<dbReference type="EMBL" id="KQ965778">
    <property type="protein sequence ID" value="KXS13354.1"/>
    <property type="molecule type" value="Genomic_DNA"/>
</dbReference>
<proteinExistence type="predicted"/>
<keyword evidence="2" id="KW-1185">Reference proteome</keyword>
<dbReference type="Proteomes" id="UP000070544">
    <property type="component" value="Unassembled WGS sequence"/>
</dbReference>
<dbReference type="InterPro" id="IPR012337">
    <property type="entry name" value="RNaseH-like_sf"/>
</dbReference>